<keyword evidence="3" id="KW-1185">Reference proteome</keyword>
<feature type="region of interest" description="Disordered" evidence="1">
    <location>
        <begin position="1"/>
        <end position="25"/>
    </location>
</feature>
<feature type="compositionally biased region" description="Acidic residues" evidence="1">
    <location>
        <begin position="322"/>
        <end position="334"/>
    </location>
</feature>
<reference evidence="2 3" key="1">
    <citation type="submission" date="2019-04" db="EMBL/GenBank/DDBJ databases">
        <title>Comparative genomics and transcriptomics to analyze fruiting body development in filamentous ascomycetes.</title>
        <authorList>
            <consortium name="DOE Joint Genome Institute"/>
            <person name="Lutkenhaus R."/>
            <person name="Traeger S."/>
            <person name="Breuer J."/>
            <person name="Kuo A."/>
            <person name="Lipzen A."/>
            <person name="Pangilinan J."/>
            <person name="Dilworth D."/>
            <person name="Sandor L."/>
            <person name="Poggeler S."/>
            <person name="Barry K."/>
            <person name="Grigoriev I.V."/>
            <person name="Nowrousian M."/>
        </authorList>
    </citation>
    <scope>NUCLEOTIDE SEQUENCE [LARGE SCALE GENOMIC DNA]</scope>
    <source>
        <strain evidence="2 3">CBS 389.68</strain>
    </source>
</reference>
<feature type="region of interest" description="Disordered" evidence="1">
    <location>
        <begin position="142"/>
        <end position="414"/>
    </location>
</feature>
<proteinExistence type="predicted"/>
<evidence type="ECO:0000313" key="3">
    <source>
        <dbReference type="Proteomes" id="UP000298138"/>
    </source>
</evidence>
<feature type="compositionally biased region" description="Basic and acidic residues" evidence="1">
    <location>
        <begin position="166"/>
        <end position="189"/>
    </location>
</feature>
<feature type="compositionally biased region" description="Basic and acidic residues" evidence="1">
    <location>
        <begin position="249"/>
        <end position="260"/>
    </location>
</feature>
<dbReference type="EMBL" id="ML220158">
    <property type="protein sequence ID" value="TGZ77143.1"/>
    <property type="molecule type" value="Genomic_DNA"/>
</dbReference>
<sequence length="414" mass="44998">MAPRPSDPPPSRRPRRPIHMRGSTRPPIISRITFIRFRFWIKGHHPFRKFSPEPGEQLPAPNPNTNPTPSAETPNKGPSKAKKARQQLERWLHIVPRPPRPCDEEVALEDCMDPAYFSGVVKSVDQWMDTVLDESPDLCGQLQNMYGPLPAGQGDGGNAAQGQEQGEERASKNQRQAGEHSSEEEKVQDDVENYEGSGGEASESDDGWADYGSEVPLLKRSPPSTSRGSSFMESGGSRGIMGLTQEQDLESREEYEKIFADDGASTRGILGSDGSGSDKDSESIVGLNKNEEKDEAIPEGKGKGKAKAEGEGEHIDQSRDDEKDEKEDDESEEKDTEKIGDDGSPTDNGSTHDLDDDDYQTGSGKGIEPESSADNSQQESSKDGQTPGADDSGNCPRGGDLGEHSQQEDTQDSS</sequence>
<feature type="region of interest" description="Disordered" evidence="1">
    <location>
        <begin position="48"/>
        <end position="86"/>
    </location>
</feature>
<name>A0A4S2MJT3_9PEZI</name>
<evidence type="ECO:0000313" key="2">
    <source>
        <dbReference type="EMBL" id="TGZ77143.1"/>
    </source>
</evidence>
<dbReference type="InParanoid" id="A0A4S2MJT3"/>
<gene>
    <name evidence="2" type="ORF">EX30DRAFT_374873</name>
</gene>
<dbReference type="Proteomes" id="UP000298138">
    <property type="component" value="Unassembled WGS sequence"/>
</dbReference>
<accession>A0A4S2MJT3</accession>
<evidence type="ECO:0000256" key="1">
    <source>
        <dbReference type="SAM" id="MobiDB-lite"/>
    </source>
</evidence>
<dbReference type="AlphaFoldDB" id="A0A4S2MJT3"/>
<protein>
    <submittedName>
        <fullName evidence="2">Uncharacterized protein</fullName>
    </submittedName>
</protein>
<organism evidence="2 3">
    <name type="scientific">Ascodesmis nigricans</name>
    <dbReference type="NCBI Taxonomy" id="341454"/>
    <lineage>
        <taxon>Eukaryota</taxon>
        <taxon>Fungi</taxon>
        <taxon>Dikarya</taxon>
        <taxon>Ascomycota</taxon>
        <taxon>Pezizomycotina</taxon>
        <taxon>Pezizomycetes</taxon>
        <taxon>Pezizales</taxon>
        <taxon>Ascodesmidaceae</taxon>
        <taxon>Ascodesmis</taxon>
    </lineage>
</organism>
<feature type="compositionally biased region" description="Pro residues" evidence="1">
    <location>
        <begin position="1"/>
        <end position="11"/>
    </location>
</feature>
<feature type="compositionally biased region" description="Polar residues" evidence="1">
    <location>
        <begin position="222"/>
        <end position="232"/>
    </location>
</feature>
<feature type="compositionally biased region" description="Basic and acidic residues" evidence="1">
    <location>
        <begin position="289"/>
        <end position="321"/>
    </location>
</feature>